<keyword evidence="3" id="KW-1185">Reference proteome</keyword>
<dbReference type="InterPro" id="IPR003343">
    <property type="entry name" value="Big_2"/>
</dbReference>
<proteinExistence type="predicted"/>
<dbReference type="Gene3D" id="2.60.40.1080">
    <property type="match status" value="3"/>
</dbReference>
<comment type="caution">
    <text evidence="2">The sequence shown here is derived from an EMBL/GenBank/DDBJ whole genome shotgun (WGS) entry which is preliminary data.</text>
</comment>
<dbReference type="Pfam" id="PF26182">
    <property type="entry name" value="Ig_NUP210_5th"/>
    <property type="match status" value="1"/>
</dbReference>
<evidence type="ECO:0000313" key="2">
    <source>
        <dbReference type="EMBL" id="MDO0822880.1"/>
    </source>
</evidence>
<accession>A0ABT8QP31</accession>
<dbReference type="SMART" id="SM00635">
    <property type="entry name" value="BID_2"/>
    <property type="match status" value="3"/>
</dbReference>
<dbReference type="Pfam" id="PF02368">
    <property type="entry name" value="Big_2"/>
    <property type="match status" value="1"/>
</dbReference>
<feature type="domain" description="BIG2" evidence="1">
    <location>
        <begin position="398"/>
        <end position="469"/>
    </location>
</feature>
<reference evidence="2" key="1">
    <citation type="submission" date="2022-05" db="EMBL/GenBank/DDBJ databases">
        <title>Expanded diversity of anoxic marine methylotrophy in a Black Sea sulfate reducing microorganism.</title>
        <authorList>
            <person name="Fischer P.Q."/>
            <person name="Stams A.J.M."/>
            <person name="Villanueva L."/>
            <person name="Sousa D.Z."/>
        </authorList>
    </citation>
    <scope>NUCLEOTIDE SEQUENCE</scope>
    <source>
        <strain evidence="2">P130</strain>
    </source>
</reference>
<name>A0ABT8QP31_9FIRM</name>
<feature type="domain" description="BIG2" evidence="1">
    <location>
        <begin position="475"/>
        <end position="557"/>
    </location>
</feature>
<dbReference type="RefSeq" id="WP_301999506.1">
    <property type="nucleotide sequence ID" value="NZ_JAMJEV010000006.1"/>
</dbReference>
<dbReference type="EMBL" id="JAMJEV010000006">
    <property type="protein sequence ID" value="MDO0822880.1"/>
    <property type="molecule type" value="Genomic_DNA"/>
</dbReference>
<dbReference type="SUPFAM" id="SSF49373">
    <property type="entry name" value="Invasin/intimin cell-adhesion fragments"/>
    <property type="match status" value="2"/>
</dbReference>
<dbReference type="Proteomes" id="UP001176021">
    <property type="component" value="Unassembled WGS sequence"/>
</dbReference>
<gene>
    <name evidence="2" type="ORF">M8H41_08445</name>
</gene>
<feature type="domain" description="BIG2" evidence="1">
    <location>
        <begin position="573"/>
        <end position="657"/>
    </location>
</feature>
<evidence type="ECO:0000259" key="1">
    <source>
        <dbReference type="SMART" id="SM00635"/>
    </source>
</evidence>
<dbReference type="InterPro" id="IPR008964">
    <property type="entry name" value="Invasin/intimin_cell_adhesion"/>
</dbReference>
<evidence type="ECO:0000313" key="3">
    <source>
        <dbReference type="Proteomes" id="UP001176021"/>
    </source>
</evidence>
<organism evidence="2 3">
    <name type="scientific">Desulfosporosinus nitroreducens</name>
    <dbReference type="NCBI Taxonomy" id="2018668"/>
    <lineage>
        <taxon>Bacteria</taxon>
        <taxon>Bacillati</taxon>
        <taxon>Bacillota</taxon>
        <taxon>Clostridia</taxon>
        <taxon>Eubacteriales</taxon>
        <taxon>Desulfitobacteriaceae</taxon>
        <taxon>Desulfosporosinus</taxon>
    </lineage>
</organism>
<sequence length="675" mass="71627">MKKRKNHLALFVGLALILVVLLGTLVFATANSDDNGNGGNSAKTFSIQSSDDFTKKEDISKLVVSAGQVFPIYIYAVNKGNAQSPEVNQEIPVQVTLFNPSNNQTFQTYVTIPKGPANTYATLDLSCAYPGKWTVKVYGNPGKGNVTVSGTFTVIGNEAVLNVIPPEATILLNSTQKFQALFTDSQGNTTPISDEPAIIIPEALNYTIFSGSSASTLALNGTDINIKGSTHSNRDFIASVYKLNISQTCEAVTTVQLNGNMNDIHIGEVVQNASSIVMPDIGNAIIAMAQATGQTYNGNKTYNDTNIYLNSPIYVDGNLTINCNDFSGIGPIVATGDITVNSTTLSIMNDAPVSLYSKNGNIKIGNNSVNLKGMVYAPNGTITMNGTYLNIYGRVIGNQVGIQVNQLNIDSSDNDLTSLITSGVPQVKWSSSDPSVATIDPSGLATSTGLGTCLITAEYTINNVTYTATAQLTVALPTLRIDPAFSWILLGSKQQYQAILTDFEGKEREVVTKYVEWSCDQPNIATIDSSSGLATGISAGTCIISATYIINGVSITASATLEIMDLSMVMTLIVKPVPVPMMNAIFVGDTQPFTAHLKYSDGTSTDVTDRVKWFSSVSSVAAIGDIDENKVLVTGISAGTSIISATLNTNNNSLSGSYLLKVLPINGGIIREWEL</sequence>
<protein>
    <submittedName>
        <fullName evidence="2">Ig-like domain-containing protein</fullName>
    </submittedName>
</protein>